<dbReference type="GO" id="GO:0008803">
    <property type="term" value="F:bis(5'-nucleosyl)-tetraphosphatase (symmetrical) activity"/>
    <property type="evidence" value="ECO:0007669"/>
    <property type="project" value="TreeGrafter"/>
</dbReference>
<protein>
    <submittedName>
        <fullName evidence="2">Metallophosphoesterase</fullName>
    </submittedName>
    <submittedName>
        <fullName evidence="3">Ser/Thr phosphatase family protein</fullName>
    </submittedName>
</protein>
<dbReference type="RefSeq" id="WP_006190673.1">
    <property type="nucleotide sequence ID" value="NZ_GG698596.1"/>
</dbReference>
<reference evidence="3 4" key="1">
    <citation type="submission" date="2009-09" db="EMBL/GenBank/DDBJ databases">
        <authorList>
            <person name="Weinstock G."/>
            <person name="Sodergren E."/>
            <person name="Clifton S."/>
            <person name="Fulton L."/>
            <person name="Fulton B."/>
            <person name="Courtney L."/>
            <person name="Fronick C."/>
            <person name="Harrison M."/>
            <person name="Strong C."/>
            <person name="Farmer C."/>
            <person name="Delahaunty K."/>
            <person name="Markovic C."/>
            <person name="Hall O."/>
            <person name="Minx P."/>
            <person name="Tomlinson C."/>
            <person name="Mitreva M."/>
            <person name="Nelson J."/>
            <person name="Hou S."/>
            <person name="Wollam A."/>
            <person name="Pepin K.H."/>
            <person name="Johnson M."/>
            <person name="Bhonagiri V."/>
            <person name="Nash W.E."/>
            <person name="Warren W."/>
            <person name="Chinwalla A."/>
            <person name="Mardis E.R."/>
            <person name="Wilson R.K."/>
        </authorList>
    </citation>
    <scope>NUCLEOTIDE SEQUENCE [LARGE SCALE GENOMIC DNA]</scope>
    <source>
        <strain evidence="3">ATCC 35185</strain>
        <strain evidence="4">ATCC 35185 / DSM 20758 / VPI D19B-28</strain>
    </source>
</reference>
<evidence type="ECO:0000259" key="1">
    <source>
        <dbReference type="PROSITE" id="PS00125"/>
    </source>
</evidence>
<dbReference type="OrthoDB" id="9779903at2"/>
<evidence type="ECO:0000313" key="4">
    <source>
        <dbReference type="Proteomes" id="UP000003505"/>
    </source>
</evidence>
<dbReference type="GO" id="GO:0016791">
    <property type="term" value="F:phosphatase activity"/>
    <property type="evidence" value="ECO:0007669"/>
    <property type="project" value="TreeGrafter"/>
</dbReference>
<evidence type="ECO:0000313" key="3">
    <source>
        <dbReference type="EMBL" id="EEX78489.1"/>
    </source>
</evidence>
<name>C9LRM3_SELS3</name>
<dbReference type="eggNOG" id="COG0639">
    <property type="taxonomic scope" value="Bacteria"/>
</dbReference>
<organism evidence="3 4">
    <name type="scientific">Selenomonas sputigena (strain ATCC 35185 / DSM 20758 / CCUG 44933 / VPI D19B-28)</name>
    <dbReference type="NCBI Taxonomy" id="546271"/>
    <lineage>
        <taxon>Bacteria</taxon>
        <taxon>Bacillati</taxon>
        <taxon>Bacillota</taxon>
        <taxon>Negativicutes</taxon>
        <taxon>Selenomonadales</taxon>
        <taxon>Selenomonadaceae</taxon>
        <taxon>Selenomonas</taxon>
    </lineage>
</organism>
<dbReference type="AlphaFoldDB" id="C9LRM3"/>
<dbReference type="PANTHER" id="PTHR42850:SF4">
    <property type="entry name" value="ZINC-DEPENDENT ENDOPOLYPHOSPHATASE"/>
    <property type="match status" value="1"/>
</dbReference>
<dbReference type="PROSITE" id="PS00125">
    <property type="entry name" value="SER_THR_PHOSPHATASE"/>
    <property type="match status" value="1"/>
</dbReference>
<dbReference type="Proteomes" id="UP000011124">
    <property type="component" value="Chromosome"/>
</dbReference>
<dbReference type="KEGG" id="ssg:Selsp_1913"/>
<accession>C9LRM3</accession>
<dbReference type="Proteomes" id="UP000003505">
    <property type="component" value="Unassembled WGS sequence"/>
</dbReference>
<dbReference type="InterPro" id="IPR050126">
    <property type="entry name" value="Ap4A_hydrolase"/>
</dbReference>
<reference evidence="2 5" key="2">
    <citation type="submission" date="2011-04" db="EMBL/GenBank/DDBJ databases">
        <title>The complete genome of Selenomonas sputigena DSM 20758.</title>
        <authorList>
            <consortium name="US DOE Joint Genome Institute (JGI-PGF)"/>
            <person name="Lucas S."/>
            <person name="Copeland A."/>
            <person name="Lapidus A."/>
            <person name="Bruce D."/>
            <person name="Goodwin L."/>
            <person name="Pitluck S."/>
            <person name="Peters L."/>
            <person name="Kyrpides N."/>
            <person name="Mavromatis K."/>
            <person name="Ivanova N."/>
            <person name="Ovchinnikova G."/>
            <person name="Teshima H."/>
            <person name="Detter J.C."/>
            <person name="Tapia R."/>
            <person name="Han C."/>
            <person name="Land M."/>
            <person name="Hauser L."/>
            <person name="Markowitz V."/>
            <person name="Cheng J.-F."/>
            <person name="Hugenholtz P."/>
            <person name="Woyke T."/>
            <person name="Wu D."/>
            <person name="Gronow S."/>
            <person name="Wellnitz S."/>
            <person name="Schneider S."/>
            <person name="Klenk H.-P."/>
            <person name="Eisen J.A."/>
        </authorList>
    </citation>
    <scope>NUCLEOTIDE SEQUENCE [LARGE SCALE GENOMIC DNA]</scope>
    <source>
        <strain evidence="2">ATCC 35185</strain>
        <strain evidence="5">ATCC 35185 / DSM 20758 / VPI D19B-28</strain>
    </source>
</reference>
<dbReference type="EMBL" id="CP002637">
    <property type="protein sequence ID" value="AEC00866.1"/>
    <property type="molecule type" value="Genomic_DNA"/>
</dbReference>
<sequence>MTYRRILAVGDIHGHFEKFRSAYEKAKVDAADDLLVFLGDYIDRGPSVRRTLEFVMKLAEEKNVVLLRGNHEQMMLDYFFGGATGESWLMNGGRETMAELLAWEKESPGTIARVLAFLRELPLSHTVEQEGERYFFAHAGVRPGVAFEEQRSNDLLWIREEFYEHYAGDDIVVAGHTPTLFLDGRGKPLFLNKRIILADTGSYFPEGHVSIVDVLSRRFWQNAA</sequence>
<dbReference type="HOGENOM" id="CLU_023125_4_2_9"/>
<dbReference type="InterPro" id="IPR006186">
    <property type="entry name" value="Ser/Thr-sp_prot-phosphatase"/>
</dbReference>
<evidence type="ECO:0000313" key="5">
    <source>
        <dbReference type="Proteomes" id="UP000011124"/>
    </source>
</evidence>
<dbReference type="PANTHER" id="PTHR42850">
    <property type="entry name" value="METALLOPHOSPHOESTERASE"/>
    <property type="match status" value="1"/>
</dbReference>
<dbReference type="GO" id="GO:0110154">
    <property type="term" value="P:RNA decapping"/>
    <property type="evidence" value="ECO:0007669"/>
    <property type="project" value="TreeGrafter"/>
</dbReference>
<dbReference type="InterPro" id="IPR004843">
    <property type="entry name" value="Calcineurin-like_PHP"/>
</dbReference>
<dbReference type="Gene3D" id="3.60.21.10">
    <property type="match status" value="1"/>
</dbReference>
<evidence type="ECO:0000313" key="2">
    <source>
        <dbReference type="EMBL" id="AEC00866.1"/>
    </source>
</evidence>
<gene>
    <name evidence="2" type="ordered locus">Selsp_1913</name>
    <name evidence="3" type="ORF">SELSPUOL_00090</name>
</gene>
<keyword evidence="5" id="KW-1185">Reference proteome</keyword>
<dbReference type="SUPFAM" id="SSF56300">
    <property type="entry name" value="Metallo-dependent phosphatases"/>
    <property type="match status" value="1"/>
</dbReference>
<dbReference type="GO" id="GO:0005737">
    <property type="term" value="C:cytoplasm"/>
    <property type="evidence" value="ECO:0007669"/>
    <property type="project" value="TreeGrafter"/>
</dbReference>
<proteinExistence type="predicted"/>
<dbReference type="STRING" id="546271.Selsp_1913"/>
<feature type="domain" description="Serine/threonine specific protein phosphatases" evidence="1">
    <location>
        <begin position="67"/>
        <end position="72"/>
    </location>
</feature>
<dbReference type="EMBL" id="ACKP02000002">
    <property type="protein sequence ID" value="EEX78489.1"/>
    <property type="molecule type" value="Genomic_DNA"/>
</dbReference>
<dbReference type="InterPro" id="IPR029052">
    <property type="entry name" value="Metallo-depent_PP-like"/>
</dbReference>
<dbReference type="Pfam" id="PF00149">
    <property type="entry name" value="Metallophos"/>
    <property type="match status" value="1"/>
</dbReference>